<proteinExistence type="predicted"/>
<keyword evidence="1" id="KW-0472">Membrane</keyword>
<reference evidence="2 3" key="1">
    <citation type="journal article" date="2013" name="Proc. Natl. Acad. Sci. U.S.A.">
        <title>Genome of an arbuscular mycorrhizal fungus provides insight into the oldest plant symbiosis.</title>
        <authorList>
            <person name="Tisserant E."/>
            <person name="Malbreil M."/>
            <person name="Kuo A."/>
            <person name="Kohler A."/>
            <person name="Symeonidi A."/>
            <person name="Balestrini R."/>
            <person name="Charron P."/>
            <person name="Duensing N."/>
            <person name="Frei Dit Frey N."/>
            <person name="Gianinazzi-Pearson V."/>
            <person name="Gilbert L.B."/>
            <person name="Handa Y."/>
            <person name="Herr J.R."/>
            <person name="Hijri M."/>
            <person name="Koul R."/>
            <person name="Kawaguchi M."/>
            <person name="Krajinski F."/>
            <person name="Lammers P.J."/>
            <person name="Masclaux F.G."/>
            <person name="Murat C."/>
            <person name="Morin E."/>
            <person name="Ndikumana S."/>
            <person name="Pagni M."/>
            <person name="Petitpierre D."/>
            <person name="Requena N."/>
            <person name="Rosikiewicz P."/>
            <person name="Riley R."/>
            <person name="Saito K."/>
            <person name="San Clemente H."/>
            <person name="Shapiro H."/>
            <person name="van Tuinen D."/>
            <person name="Becard G."/>
            <person name="Bonfante P."/>
            <person name="Paszkowski U."/>
            <person name="Shachar-Hill Y.Y."/>
            <person name="Tuskan G.A."/>
            <person name="Young P.W."/>
            <person name="Sanders I.R."/>
            <person name="Henrissat B."/>
            <person name="Rensing S.A."/>
            <person name="Grigoriev I.V."/>
            <person name="Corradi N."/>
            <person name="Roux C."/>
            <person name="Martin F."/>
        </authorList>
    </citation>
    <scope>NUCLEOTIDE SEQUENCE [LARGE SCALE GENOMIC DNA]</scope>
    <source>
        <strain evidence="2 3">DAOM 197198</strain>
    </source>
</reference>
<dbReference type="Proteomes" id="UP000018888">
    <property type="component" value="Unassembled WGS sequence"/>
</dbReference>
<keyword evidence="3" id="KW-1185">Reference proteome</keyword>
<evidence type="ECO:0000313" key="2">
    <source>
        <dbReference type="EMBL" id="POG75632.1"/>
    </source>
</evidence>
<name>A0A2P4QDB5_RHIID</name>
<keyword evidence="1" id="KW-0812">Transmembrane</keyword>
<accession>A0A2P4QDB5</accession>
<feature type="transmembrane region" description="Helical" evidence="1">
    <location>
        <begin position="22"/>
        <end position="52"/>
    </location>
</feature>
<comment type="caution">
    <text evidence="2">The sequence shown here is derived from an EMBL/GenBank/DDBJ whole genome shotgun (WGS) entry which is preliminary data.</text>
</comment>
<sequence length="83" mass="9862">MTTFDSSIGLVKISTIGSIRKIFIIIMMITMSLNLIFAVIIDVVAKIFYSFFLEFICGRWWRHILLRYLIHIILWSFICYFCT</sequence>
<organism evidence="2 3">
    <name type="scientific">Rhizophagus irregularis (strain DAOM 181602 / DAOM 197198 / MUCL 43194)</name>
    <name type="common">Arbuscular mycorrhizal fungus</name>
    <name type="synonym">Glomus intraradices</name>
    <dbReference type="NCBI Taxonomy" id="747089"/>
    <lineage>
        <taxon>Eukaryota</taxon>
        <taxon>Fungi</taxon>
        <taxon>Fungi incertae sedis</taxon>
        <taxon>Mucoromycota</taxon>
        <taxon>Glomeromycotina</taxon>
        <taxon>Glomeromycetes</taxon>
        <taxon>Glomerales</taxon>
        <taxon>Glomeraceae</taxon>
        <taxon>Rhizophagus</taxon>
    </lineage>
</organism>
<gene>
    <name evidence="2" type="ORF">GLOIN_2v1564531</name>
</gene>
<protein>
    <submittedName>
        <fullName evidence="2">Uncharacterized protein</fullName>
    </submittedName>
</protein>
<reference evidence="2 3" key="2">
    <citation type="journal article" date="2018" name="New Phytol.">
        <title>High intraspecific genome diversity in the model arbuscular mycorrhizal symbiont Rhizophagus irregularis.</title>
        <authorList>
            <person name="Chen E.C.H."/>
            <person name="Morin E."/>
            <person name="Beaudet D."/>
            <person name="Noel J."/>
            <person name="Yildirir G."/>
            <person name="Ndikumana S."/>
            <person name="Charron P."/>
            <person name="St-Onge C."/>
            <person name="Giorgi J."/>
            <person name="Kruger M."/>
            <person name="Marton T."/>
            <person name="Ropars J."/>
            <person name="Grigoriev I.V."/>
            <person name="Hainaut M."/>
            <person name="Henrissat B."/>
            <person name="Roux C."/>
            <person name="Martin F."/>
            <person name="Corradi N."/>
        </authorList>
    </citation>
    <scope>NUCLEOTIDE SEQUENCE [LARGE SCALE GENOMIC DNA]</scope>
    <source>
        <strain evidence="2 3">DAOM 197198</strain>
    </source>
</reference>
<feature type="transmembrane region" description="Helical" evidence="1">
    <location>
        <begin position="64"/>
        <end position="82"/>
    </location>
</feature>
<dbReference type="AlphaFoldDB" id="A0A2P4QDB5"/>
<evidence type="ECO:0000256" key="1">
    <source>
        <dbReference type="SAM" id="Phobius"/>
    </source>
</evidence>
<evidence type="ECO:0000313" key="3">
    <source>
        <dbReference type="Proteomes" id="UP000018888"/>
    </source>
</evidence>
<dbReference type="EMBL" id="AUPC02000059">
    <property type="protein sequence ID" value="POG75632.1"/>
    <property type="molecule type" value="Genomic_DNA"/>
</dbReference>
<keyword evidence="1" id="KW-1133">Transmembrane helix</keyword>